<dbReference type="HOGENOM" id="CLU_802609_0_0_1"/>
<organism evidence="1">
    <name type="scientific">Oryza punctata</name>
    <name type="common">Red rice</name>
    <dbReference type="NCBI Taxonomy" id="4537"/>
    <lineage>
        <taxon>Eukaryota</taxon>
        <taxon>Viridiplantae</taxon>
        <taxon>Streptophyta</taxon>
        <taxon>Embryophyta</taxon>
        <taxon>Tracheophyta</taxon>
        <taxon>Spermatophyta</taxon>
        <taxon>Magnoliopsida</taxon>
        <taxon>Liliopsida</taxon>
        <taxon>Poales</taxon>
        <taxon>Poaceae</taxon>
        <taxon>BOP clade</taxon>
        <taxon>Oryzoideae</taxon>
        <taxon>Oryzeae</taxon>
        <taxon>Oryzinae</taxon>
        <taxon>Oryza</taxon>
    </lineage>
</organism>
<protein>
    <submittedName>
        <fullName evidence="1">Uncharacterized protein</fullName>
    </submittedName>
</protein>
<keyword evidence="2" id="KW-1185">Reference proteome</keyword>
<accession>A0A0E0KKK1</accession>
<proteinExistence type="predicted"/>
<reference evidence="1" key="1">
    <citation type="submission" date="2015-04" db="UniProtKB">
        <authorList>
            <consortium name="EnsemblPlants"/>
        </authorList>
    </citation>
    <scope>IDENTIFICATION</scope>
</reference>
<dbReference type="AlphaFoldDB" id="A0A0E0KKK1"/>
<dbReference type="Proteomes" id="UP000026962">
    <property type="component" value="Chromosome 3"/>
</dbReference>
<dbReference type="EnsemblPlants" id="OPUNC03G35520.1">
    <property type="protein sequence ID" value="OPUNC03G35520.1"/>
    <property type="gene ID" value="OPUNC03G35520"/>
</dbReference>
<reference evidence="1" key="2">
    <citation type="submission" date="2018-05" db="EMBL/GenBank/DDBJ databases">
        <title>OpunRS2 (Oryza punctata Reference Sequence Version 2).</title>
        <authorList>
            <person name="Zhang J."/>
            <person name="Kudrna D."/>
            <person name="Lee S."/>
            <person name="Talag J."/>
            <person name="Welchert J."/>
            <person name="Wing R.A."/>
        </authorList>
    </citation>
    <scope>NUCLEOTIDE SEQUENCE [LARGE SCALE GENOMIC DNA]</scope>
</reference>
<evidence type="ECO:0000313" key="2">
    <source>
        <dbReference type="Proteomes" id="UP000026962"/>
    </source>
</evidence>
<name>A0A0E0KKK1_ORYPU</name>
<sequence length="346" mass="36943">MAAAAEAKTEMLPEVALPEAKRGGLPAAMLLHSWSSKRNDRTASMHGAATSRCHAMSAACPRFWNTSVASTRRARHMRSNLSILRYLLQETSPAHLVDAASDEAAQHMEVHVDPKKEAVVSLPERAAVAVDELLDVRVRPAGDDRQPSPLSRPRRGARCLASEVGGRELIIGARHADQMVRHAGALLLSHLVQLMTSPPNRRARSTARRDFPVPVAPITTTALCFTPAPCLSTGTAASKRSLSLMMVRGSVSEVGGAGAATAMYACMLARCSAGCSRAVATTRMMQTAARDTSRGCLWLSVPCPLGGVVSFRKENAVDECGARNHGHLDWRGAEFASGADIIIIIK</sequence>
<evidence type="ECO:0000313" key="1">
    <source>
        <dbReference type="EnsemblPlants" id="OPUNC03G35520.1"/>
    </source>
</evidence>
<dbReference type="Gramene" id="OPUNC03G35520.1">
    <property type="protein sequence ID" value="OPUNC03G35520.1"/>
    <property type="gene ID" value="OPUNC03G35520"/>
</dbReference>